<feature type="transmembrane region" description="Helical" evidence="8">
    <location>
        <begin position="232"/>
        <end position="254"/>
    </location>
</feature>
<feature type="transmembrane region" description="Helical" evidence="8">
    <location>
        <begin position="356"/>
        <end position="373"/>
    </location>
</feature>
<dbReference type="SUPFAM" id="SSF103473">
    <property type="entry name" value="MFS general substrate transporter"/>
    <property type="match status" value="1"/>
</dbReference>
<dbReference type="Pfam" id="PF07690">
    <property type="entry name" value="MFS_1"/>
    <property type="match status" value="1"/>
</dbReference>
<dbReference type="RefSeq" id="WP_145150464.1">
    <property type="nucleotide sequence ID" value="NZ_VNIM01000031.1"/>
</dbReference>
<evidence type="ECO:0000313" key="11">
    <source>
        <dbReference type="Proteomes" id="UP000318681"/>
    </source>
</evidence>
<dbReference type="AlphaFoldDB" id="A0A558R598"/>
<comment type="caution">
    <text evidence="8">Lacks conserved residue(s) required for the propagation of feature annotation.</text>
</comment>
<sequence>MAINALGIDSMLPALPAMGASLGIPEENQRQWIIAAYVIGFGSCQLVYGPLIDRFGRRPILFASLGFFAVASVACAFAYDFHTILIGRVLQGVGAAASRVLAVSIVRDRFSGRTMARVMSISFVVFLAVPILAPSIGQLIMLVAPWHGIFYALAGFGLFVVAWAALRLPETLHPDDRRPISIAKLWSAAKLTLGNRTSIGYTLSMTLMFGALMGFINSAQQIFADGFGAVRIFPLAFAGCAGLMAVGSILNARIVERLGTRRVSQTALLALITLSGIHAVVVLSGHETIWTFCILQALTMGCFPLSTSNFGAMAMEPVGHIAGTAASVQGTISTLGGALIGLVIGQQFNGTSAPVVVGYFLAGLAALGMVFWTERGKLFSAHHVVPPAQA</sequence>
<dbReference type="InterPro" id="IPR020846">
    <property type="entry name" value="MFS_dom"/>
</dbReference>
<keyword evidence="6 8" id="KW-1133">Transmembrane helix</keyword>
<dbReference type="Gene3D" id="1.20.1720.10">
    <property type="entry name" value="Multidrug resistance protein D"/>
    <property type="match status" value="1"/>
</dbReference>
<evidence type="ECO:0000256" key="7">
    <source>
        <dbReference type="ARBA" id="ARBA00023136"/>
    </source>
</evidence>
<feature type="transmembrane region" description="Helical" evidence="8">
    <location>
        <begin position="199"/>
        <end position="220"/>
    </location>
</feature>
<gene>
    <name evidence="10" type="ORF">FOY91_09310</name>
</gene>
<dbReference type="PANTHER" id="PTHR42718">
    <property type="entry name" value="MAJOR FACILITATOR SUPERFAMILY MULTIDRUG TRANSPORTER MFSC"/>
    <property type="match status" value="1"/>
</dbReference>
<dbReference type="GO" id="GO:0042910">
    <property type="term" value="F:xenobiotic transmembrane transporter activity"/>
    <property type="evidence" value="ECO:0007669"/>
    <property type="project" value="InterPro"/>
</dbReference>
<dbReference type="Proteomes" id="UP000318681">
    <property type="component" value="Unassembled WGS sequence"/>
</dbReference>
<comment type="subcellular location">
    <subcellularLocation>
        <location evidence="8">Cell inner membrane</location>
        <topology evidence="8">Multi-pass membrane protein</topology>
    </subcellularLocation>
    <subcellularLocation>
        <location evidence="1">Cell membrane</location>
        <topology evidence="1">Multi-pass membrane protein</topology>
    </subcellularLocation>
</comment>
<proteinExistence type="inferred from homology"/>
<feature type="transmembrane region" description="Helical" evidence="8">
    <location>
        <begin position="31"/>
        <end position="48"/>
    </location>
</feature>
<evidence type="ECO:0000256" key="8">
    <source>
        <dbReference type="RuleBase" id="RU365088"/>
    </source>
</evidence>
<comment type="similarity">
    <text evidence="2 8">Belongs to the major facilitator superfamily. Bcr/CmlA family.</text>
</comment>
<evidence type="ECO:0000256" key="6">
    <source>
        <dbReference type="ARBA" id="ARBA00022989"/>
    </source>
</evidence>
<feature type="non-terminal residue" evidence="10">
    <location>
        <position position="1"/>
    </location>
</feature>
<feature type="transmembrane region" description="Helical" evidence="8">
    <location>
        <begin position="318"/>
        <end position="344"/>
    </location>
</feature>
<protein>
    <recommendedName>
        <fullName evidence="8">Bcr/CflA family efflux transporter</fullName>
    </recommendedName>
</protein>
<dbReference type="GO" id="GO:1990961">
    <property type="term" value="P:xenobiotic detoxification by transmembrane export across the plasma membrane"/>
    <property type="evidence" value="ECO:0007669"/>
    <property type="project" value="InterPro"/>
</dbReference>
<feature type="transmembrane region" description="Helical" evidence="8">
    <location>
        <begin position="149"/>
        <end position="168"/>
    </location>
</feature>
<organism evidence="10 11">
    <name type="scientific">Alterirhizorhabdus solaris</name>
    <dbReference type="NCBI Taxonomy" id="2529389"/>
    <lineage>
        <taxon>Bacteria</taxon>
        <taxon>Pseudomonadati</taxon>
        <taxon>Pseudomonadota</taxon>
        <taxon>Alphaproteobacteria</taxon>
        <taxon>Sphingomonadales</taxon>
        <taxon>Rhizorhabdaceae</taxon>
        <taxon>Alterirhizorhabdus</taxon>
    </lineage>
</organism>
<evidence type="ECO:0000256" key="3">
    <source>
        <dbReference type="ARBA" id="ARBA00022448"/>
    </source>
</evidence>
<dbReference type="NCBIfam" id="TIGR00710">
    <property type="entry name" value="efflux_Bcr_CflA"/>
    <property type="match status" value="1"/>
</dbReference>
<dbReference type="PROSITE" id="PS50850">
    <property type="entry name" value="MFS"/>
    <property type="match status" value="1"/>
</dbReference>
<dbReference type="OrthoDB" id="9800416at2"/>
<accession>A0A558R598</accession>
<keyword evidence="5 8" id="KW-0812">Transmembrane</keyword>
<evidence type="ECO:0000313" key="10">
    <source>
        <dbReference type="EMBL" id="TVV74565.1"/>
    </source>
</evidence>
<feature type="transmembrane region" description="Helical" evidence="8">
    <location>
        <begin position="85"/>
        <end position="106"/>
    </location>
</feature>
<reference evidence="10 11" key="1">
    <citation type="submission" date="2019-07" db="EMBL/GenBank/DDBJ databases">
        <title>Sphingomonas solaris sp. nov., isolated from a solar panel from Boston, Massachusetts.</title>
        <authorList>
            <person name="Tanner K."/>
            <person name="Pascual J."/>
            <person name="Mancuso C."/>
            <person name="Pereto J."/>
            <person name="Khalil A."/>
            <person name="Vilanova C."/>
        </authorList>
    </citation>
    <scope>NUCLEOTIDE SEQUENCE [LARGE SCALE GENOMIC DNA]</scope>
    <source>
        <strain evidence="10 11">R4DWN</strain>
    </source>
</reference>
<dbReference type="InterPro" id="IPR004812">
    <property type="entry name" value="Efflux_drug-R_Bcr/CmlA"/>
</dbReference>
<name>A0A558R598_9SPHN</name>
<dbReference type="CDD" id="cd17320">
    <property type="entry name" value="MFS_MdfA_MDR_like"/>
    <property type="match status" value="1"/>
</dbReference>
<dbReference type="InterPro" id="IPR011701">
    <property type="entry name" value="MFS"/>
</dbReference>
<feature type="domain" description="Major facilitator superfamily (MFS) profile" evidence="9">
    <location>
        <begin position="1"/>
        <end position="377"/>
    </location>
</feature>
<evidence type="ECO:0000259" key="9">
    <source>
        <dbReference type="PROSITE" id="PS50850"/>
    </source>
</evidence>
<dbReference type="InterPro" id="IPR036259">
    <property type="entry name" value="MFS_trans_sf"/>
</dbReference>
<keyword evidence="7 8" id="KW-0472">Membrane</keyword>
<evidence type="ECO:0000256" key="5">
    <source>
        <dbReference type="ARBA" id="ARBA00022692"/>
    </source>
</evidence>
<evidence type="ECO:0000256" key="2">
    <source>
        <dbReference type="ARBA" id="ARBA00006236"/>
    </source>
</evidence>
<dbReference type="EMBL" id="VNIM01000031">
    <property type="protein sequence ID" value="TVV74565.1"/>
    <property type="molecule type" value="Genomic_DNA"/>
</dbReference>
<dbReference type="GO" id="GO:0005886">
    <property type="term" value="C:plasma membrane"/>
    <property type="evidence" value="ECO:0007669"/>
    <property type="project" value="UniProtKB-SubCell"/>
</dbReference>
<feature type="transmembrane region" description="Helical" evidence="8">
    <location>
        <begin position="60"/>
        <end position="79"/>
    </location>
</feature>
<keyword evidence="4" id="KW-1003">Cell membrane</keyword>
<dbReference type="PANTHER" id="PTHR42718:SF9">
    <property type="entry name" value="MAJOR FACILITATOR SUPERFAMILY MULTIDRUG TRANSPORTER MFSC"/>
    <property type="match status" value="1"/>
</dbReference>
<feature type="transmembrane region" description="Helical" evidence="8">
    <location>
        <begin position="266"/>
        <end position="283"/>
    </location>
</feature>
<evidence type="ECO:0000256" key="1">
    <source>
        <dbReference type="ARBA" id="ARBA00004651"/>
    </source>
</evidence>
<evidence type="ECO:0000256" key="4">
    <source>
        <dbReference type="ARBA" id="ARBA00022475"/>
    </source>
</evidence>
<keyword evidence="11" id="KW-1185">Reference proteome</keyword>
<comment type="caution">
    <text evidence="10">The sequence shown here is derived from an EMBL/GenBank/DDBJ whole genome shotgun (WGS) entry which is preliminary data.</text>
</comment>
<feature type="transmembrane region" description="Helical" evidence="8">
    <location>
        <begin position="118"/>
        <end position="143"/>
    </location>
</feature>
<keyword evidence="3 8" id="KW-0813">Transport</keyword>
<keyword evidence="8" id="KW-0997">Cell inner membrane</keyword>